<dbReference type="RefSeq" id="WP_013042697.1">
    <property type="nucleotide sequence ID" value="NC_014008.1"/>
</dbReference>
<evidence type="ECO:0000313" key="5">
    <source>
        <dbReference type="EMBL" id="ADE53973.1"/>
    </source>
</evidence>
<dbReference type="OrthoDB" id="9792510at2"/>
<dbReference type="KEGG" id="caa:Caka_0951"/>
<dbReference type="PROSITE" id="PS01124">
    <property type="entry name" value="HTH_ARAC_FAMILY_2"/>
    <property type="match status" value="2"/>
</dbReference>
<accession>D5EQY0</accession>
<organism evidence="5 6">
    <name type="scientific">Coraliomargarita akajimensis (strain DSM 45221 / IAM 15411 / JCM 23193 / KCTC 12865 / 04OKA010-24)</name>
    <dbReference type="NCBI Taxonomy" id="583355"/>
    <lineage>
        <taxon>Bacteria</taxon>
        <taxon>Pseudomonadati</taxon>
        <taxon>Verrucomicrobiota</taxon>
        <taxon>Opitutia</taxon>
        <taxon>Puniceicoccales</taxon>
        <taxon>Coraliomargaritaceae</taxon>
        <taxon>Coraliomargarita</taxon>
    </lineage>
</organism>
<dbReference type="InterPro" id="IPR046335">
    <property type="entry name" value="LacI/GalR-like_sensor"/>
</dbReference>
<dbReference type="GO" id="GO:0000976">
    <property type="term" value="F:transcription cis-regulatory region binding"/>
    <property type="evidence" value="ECO:0007669"/>
    <property type="project" value="TreeGrafter"/>
</dbReference>
<dbReference type="PROSITE" id="PS00041">
    <property type="entry name" value="HTH_ARAC_FAMILY_1"/>
    <property type="match status" value="1"/>
</dbReference>
<feature type="domain" description="HTH araC/xylS-type" evidence="4">
    <location>
        <begin position="696"/>
        <end position="794"/>
    </location>
</feature>
<evidence type="ECO:0000256" key="3">
    <source>
        <dbReference type="ARBA" id="ARBA00023163"/>
    </source>
</evidence>
<dbReference type="SUPFAM" id="SSF53822">
    <property type="entry name" value="Periplasmic binding protein-like I"/>
    <property type="match status" value="2"/>
</dbReference>
<dbReference type="GO" id="GO:0003700">
    <property type="term" value="F:DNA-binding transcription factor activity"/>
    <property type="evidence" value="ECO:0007669"/>
    <property type="project" value="InterPro"/>
</dbReference>
<evidence type="ECO:0000259" key="4">
    <source>
        <dbReference type="PROSITE" id="PS01124"/>
    </source>
</evidence>
<keyword evidence="6" id="KW-1185">Reference proteome</keyword>
<dbReference type="STRING" id="583355.Caka_0951"/>
<dbReference type="eggNOG" id="COG4977">
    <property type="taxonomic scope" value="Bacteria"/>
</dbReference>
<dbReference type="AlphaFoldDB" id="D5EQY0"/>
<dbReference type="InterPro" id="IPR009057">
    <property type="entry name" value="Homeodomain-like_sf"/>
</dbReference>
<feature type="domain" description="HTH araC/xylS-type" evidence="4">
    <location>
        <begin position="298"/>
        <end position="395"/>
    </location>
</feature>
<dbReference type="SMART" id="SM00342">
    <property type="entry name" value="HTH_ARAC"/>
    <property type="match status" value="2"/>
</dbReference>
<keyword evidence="2" id="KW-0238">DNA-binding</keyword>
<dbReference type="PANTHER" id="PTHR30146">
    <property type="entry name" value="LACI-RELATED TRANSCRIPTIONAL REPRESSOR"/>
    <property type="match status" value="1"/>
</dbReference>
<dbReference type="InterPro" id="IPR018060">
    <property type="entry name" value="HTH_AraC"/>
</dbReference>
<dbReference type="Pfam" id="PF12833">
    <property type="entry name" value="HTH_18"/>
    <property type="match status" value="2"/>
</dbReference>
<dbReference type="PANTHER" id="PTHR30146:SF24">
    <property type="entry name" value="XYLOSE OPERON REGULATORY PROTEIN"/>
    <property type="match status" value="1"/>
</dbReference>
<name>D5EQY0_CORAD</name>
<evidence type="ECO:0000313" key="6">
    <source>
        <dbReference type="Proteomes" id="UP000000925"/>
    </source>
</evidence>
<dbReference type="eggNOG" id="COG1609">
    <property type="taxonomic scope" value="Bacteria"/>
</dbReference>
<protein>
    <submittedName>
        <fullName evidence="5">Transcriptional regulator, AraC family</fullName>
    </submittedName>
</protein>
<dbReference type="Gene3D" id="1.10.10.60">
    <property type="entry name" value="Homeodomain-like"/>
    <property type="match status" value="2"/>
</dbReference>
<dbReference type="InterPro" id="IPR028082">
    <property type="entry name" value="Peripla_BP_I"/>
</dbReference>
<dbReference type="HOGENOM" id="CLU_351508_0_0_0"/>
<dbReference type="Proteomes" id="UP000000925">
    <property type="component" value="Chromosome"/>
</dbReference>
<evidence type="ECO:0000256" key="1">
    <source>
        <dbReference type="ARBA" id="ARBA00023015"/>
    </source>
</evidence>
<dbReference type="EMBL" id="CP001998">
    <property type="protein sequence ID" value="ADE53973.1"/>
    <property type="molecule type" value="Genomic_DNA"/>
</dbReference>
<gene>
    <name evidence="5" type="ordered locus">Caka_0951</name>
</gene>
<evidence type="ECO:0000256" key="2">
    <source>
        <dbReference type="ARBA" id="ARBA00023125"/>
    </source>
</evidence>
<keyword evidence="3" id="KW-0804">Transcription</keyword>
<dbReference type="SUPFAM" id="SSF46689">
    <property type="entry name" value="Homeodomain-like"/>
    <property type="match status" value="3"/>
</dbReference>
<dbReference type="Pfam" id="PF13377">
    <property type="entry name" value="Peripla_BP_3"/>
    <property type="match status" value="2"/>
</dbReference>
<keyword evidence="1" id="KW-0805">Transcription regulation</keyword>
<dbReference type="Gene3D" id="3.40.50.2300">
    <property type="match status" value="4"/>
</dbReference>
<dbReference type="InterPro" id="IPR018062">
    <property type="entry name" value="HTH_AraC-typ_CS"/>
</dbReference>
<sequence length="800" mass="89174">MSCLLAPEPVALASLPPEPATRTLRLGIIANPQLAHGRNLLRGAARYLQENHPEALLDLLDFALPYGTDDFKDYDGVIACTNSAQLKSIDPDYPLIILGRKIEGDASYDLQVRHKLIGQAAADLLIETGVISFGYYDGTRSPSPETDIRSERRLRSFKQRIEESISPLIDWSFATHQPDDFEDLRTWLRDLPKPAGIFAFNDFGALLVSTACGHEGIRIPEEVAIVGVDNDQLLCKLNQPTISSIETKAESVAAEGMRLLLERIGHANVPYDLEKLPTPQLQPRESTGANACQHPVIRRCFELIQQHPIDELTPGFLAQANKYSLRQLEALFRKEIATTLQESIILERVRRAKMLLRNTDESFEQIAASQNQVVGNLRRQFRRHAGMTPQQYRDLFQGKARPEIDVLPARIPPNQLSVCFLSGLRHQAARDVLFGAQHYAHTDGTIQIALNGGMATAGPNLGLKTSELALLGSYHGFLTLPDAKLPTKYLADKPIVCIDHAREAPMSLSIRVDNPAVGRLAAQTFLSKGYEEFAYCGFTNVFGDRDRRSADRYAGFRDELLDNGIAADNIRHKVYTGHRDLANWLRQLPRHTAICAFSDQLAIFIMIASRQVGIEIPNELVVIGVDNDHLFHELARPSLSSVEVDFKDIGYRSMQSLAAMIRGESKAPFEPINVSAKPIRENCSTRGLATDSNSLKVAAEFIRANLSTPISADEVADAAQVSRRTMEYQFKSILNTSPRAYIEQLRLNETKRQLVMSKQTVEEIAAQVGFKKGSYLTQVFRTRFGRTPIEYRRAQASSLP</sequence>
<proteinExistence type="predicted"/>
<reference evidence="5 6" key="1">
    <citation type="journal article" date="2010" name="Stand. Genomic Sci.">
        <title>Complete genome sequence of Coraliomargarita akajimensis type strain (04OKA010-24).</title>
        <authorList>
            <person name="Mavromatis K."/>
            <person name="Abt B."/>
            <person name="Brambilla E."/>
            <person name="Lapidus A."/>
            <person name="Copeland A."/>
            <person name="Deshpande S."/>
            <person name="Nolan M."/>
            <person name="Lucas S."/>
            <person name="Tice H."/>
            <person name="Cheng J.F."/>
            <person name="Han C."/>
            <person name="Detter J.C."/>
            <person name="Woyke T."/>
            <person name="Goodwin L."/>
            <person name="Pitluck S."/>
            <person name="Held B."/>
            <person name="Brettin T."/>
            <person name="Tapia R."/>
            <person name="Ivanova N."/>
            <person name="Mikhailova N."/>
            <person name="Pati A."/>
            <person name="Liolios K."/>
            <person name="Chen A."/>
            <person name="Palaniappan K."/>
            <person name="Land M."/>
            <person name="Hauser L."/>
            <person name="Chang Y.J."/>
            <person name="Jeffries C.D."/>
            <person name="Rohde M."/>
            <person name="Goker M."/>
            <person name="Bristow J."/>
            <person name="Eisen J.A."/>
            <person name="Markowitz V."/>
            <person name="Hugenholtz P."/>
            <person name="Klenk H.P."/>
            <person name="Kyrpides N.C."/>
        </authorList>
    </citation>
    <scope>NUCLEOTIDE SEQUENCE [LARGE SCALE GENOMIC DNA]</scope>
    <source>
        <strain evidence="6">DSM 45221 / IAM 15411 / JCM 23193 / KCTC 12865</strain>
    </source>
</reference>